<dbReference type="AlphaFoldDB" id="A0A914DZP9"/>
<feature type="region of interest" description="Disordered" evidence="1">
    <location>
        <begin position="75"/>
        <end position="100"/>
    </location>
</feature>
<evidence type="ECO:0000313" key="2">
    <source>
        <dbReference type="Proteomes" id="UP000887540"/>
    </source>
</evidence>
<dbReference type="WBParaSite" id="ACRNAN_scaffold4810.g8777.t1">
    <property type="protein sequence ID" value="ACRNAN_scaffold4810.g8777.t1"/>
    <property type="gene ID" value="ACRNAN_scaffold4810.g8777"/>
</dbReference>
<keyword evidence="2" id="KW-1185">Reference proteome</keyword>
<proteinExistence type="predicted"/>
<protein>
    <submittedName>
        <fullName evidence="3">Uncharacterized protein</fullName>
    </submittedName>
</protein>
<dbReference type="Proteomes" id="UP000887540">
    <property type="component" value="Unplaced"/>
</dbReference>
<sequence>MSSVENFSIMSSSSSSSMDSGSEGENNRHELSKTKTRKVVRKKKLVIESNNNHMTMFSELETSEELKRSGSNIFKEIEKQINGHNQKLHDTSSSSEDEDGFYGDELDEFSFKMCHIIKRPLKKKIAEQMSEKNGIVEKALIPDEEFIPIDDEAEIVIGKIEENPAPLAQIDECDL</sequence>
<accession>A0A914DZP9</accession>
<evidence type="ECO:0000313" key="3">
    <source>
        <dbReference type="WBParaSite" id="ACRNAN_scaffold4810.g8777.t1"/>
    </source>
</evidence>
<evidence type="ECO:0000256" key="1">
    <source>
        <dbReference type="SAM" id="MobiDB-lite"/>
    </source>
</evidence>
<feature type="compositionally biased region" description="Low complexity" evidence="1">
    <location>
        <begin position="1"/>
        <end position="21"/>
    </location>
</feature>
<organism evidence="2 3">
    <name type="scientific">Acrobeloides nanus</name>
    <dbReference type="NCBI Taxonomy" id="290746"/>
    <lineage>
        <taxon>Eukaryota</taxon>
        <taxon>Metazoa</taxon>
        <taxon>Ecdysozoa</taxon>
        <taxon>Nematoda</taxon>
        <taxon>Chromadorea</taxon>
        <taxon>Rhabditida</taxon>
        <taxon>Tylenchina</taxon>
        <taxon>Cephalobomorpha</taxon>
        <taxon>Cephaloboidea</taxon>
        <taxon>Cephalobidae</taxon>
        <taxon>Acrobeloides</taxon>
    </lineage>
</organism>
<reference evidence="3" key="1">
    <citation type="submission" date="2022-11" db="UniProtKB">
        <authorList>
            <consortium name="WormBaseParasite"/>
        </authorList>
    </citation>
    <scope>IDENTIFICATION</scope>
</reference>
<feature type="region of interest" description="Disordered" evidence="1">
    <location>
        <begin position="1"/>
        <end position="41"/>
    </location>
</feature>
<name>A0A914DZP9_9BILA</name>